<keyword evidence="4" id="KW-1185">Reference proteome</keyword>
<gene>
    <name evidence="3" type="ORF">CSSPTR1EN2_LOCUS8172</name>
</gene>
<dbReference type="Pfam" id="PF24818">
    <property type="entry name" value="PH_TRF2_HOY1"/>
    <property type="match status" value="1"/>
</dbReference>
<feature type="domain" description="TRF2/HOY1 PH-like" evidence="2">
    <location>
        <begin position="254"/>
        <end position="372"/>
    </location>
</feature>
<protein>
    <recommendedName>
        <fullName evidence="2">TRF2/HOY1 PH-like domain-containing protein</fullName>
    </recommendedName>
</protein>
<evidence type="ECO:0000259" key="2">
    <source>
        <dbReference type="Pfam" id="PF24818"/>
    </source>
</evidence>
<dbReference type="EMBL" id="OZ019907">
    <property type="protein sequence ID" value="CAK9206085.1"/>
    <property type="molecule type" value="Genomic_DNA"/>
</dbReference>
<organism evidence="3 4">
    <name type="scientific">Sphagnum troendelagicum</name>
    <dbReference type="NCBI Taxonomy" id="128251"/>
    <lineage>
        <taxon>Eukaryota</taxon>
        <taxon>Viridiplantae</taxon>
        <taxon>Streptophyta</taxon>
        <taxon>Embryophyta</taxon>
        <taxon>Bryophyta</taxon>
        <taxon>Sphagnophytina</taxon>
        <taxon>Sphagnopsida</taxon>
        <taxon>Sphagnales</taxon>
        <taxon>Sphagnaceae</taxon>
        <taxon>Sphagnum</taxon>
    </lineage>
</organism>
<feature type="compositionally biased region" description="Polar residues" evidence="1">
    <location>
        <begin position="148"/>
        <end position="157"/>
    </location>
</feature>
<evidence type="ECO:0000256" key="1">
    <source>
        <dbReference type="SAM" id="MobiDB-lite"/>
    </source>
</evidence>
<name>A0ABP0TWB5_9BRYO</name>
<feature type="compositionally biased region" description="Polar residues" evidence="1">
    <location>
        <begin position="129"/>
        <end position="140"/>
    </location>
</feature>
<accession>A0ABP0TWB5</accession>
<evidence type="ECO:0000313" key="4">
    <source>
        <dbReference type="Proteomes" id="UP001497512"/>
    </source>
</evidence>
<dbReference type="PANTHER" id="PTHR33494:SF1">
    <property type="entry name" value="C2H2-TYPE DOMAIN-CONTAINING PROTEIN-RELATED"/>
    <property type="match status" value="1"/>
</dbReference>
<proteinExistence type="predicted"/>
<sequence length="672" mass="72428">MVAYEVPAATQTKYSSRSAGTVVTDPSLLGCSGAVSTAVPPVQEWRSHGGGGGGGFVVTNQFMGRPISKMQVLQVPSSLAAPKPEPHLYGDGGDEGEEEFDFYLHGRKRSKLHDSLPAAAVQSHMLPSPATSLSSANLLQGSGGGEQPSLNKSDDSQYSLTRKMNRIFPPMPLSVPSAIPGDPLEEPSPLGLTLKKTPSLLDLITLQLAHGSRTTASDAANCEMIEQGLGKSGKIEKCSAPAGSTVQDKLKASNFPASTLKIGTWERVSRYEGDLVAKCYYAKRKLVWEVLDSGLKSKIEIQWSDISAMKATCPESLPGSLEILVSRPPLFFKETNPQPRKHTLWQATSDFTGGQATTCKRHSLQFPEGVLNKHYEKLVQCDPRLKALVEGTLGIGPSPLYDQSDAMFAGHSPLHLSKTFSPLTNVFEGYYQPLSAYSSLQGMGNRTGVFPEQEADMGAMDVHMSDISSPTSVVEIRGSDEGGNSDSEEYYTNEEFPTSAPFGTMNPTYVSPMCFDEHDLKPSLDDLSDGSNVSASNRKILDEIAQVLLGDSLATFSNEQAILLATKMGSMQAVLARDFSTGPASYPQTEGFAPDVHYGYYTDSGTNYGQVDIGIEDFIGLTREQQTSPRLPKCNAILDSSFNSVMQCLSKNNSTGDLLMNLPRIASLPQLF</sequence>
<dbReference type="InterPro" id="IPR057939">
    <property type="entry name" value="TRF2_HOY1_PH"/>
</dbReference>
<dbReference type="Proteomes" id="UP001497512">
    <property type="component" value="Chromosome 15"/>
</dbReference>
<evidence type="ECO:0000313" key="3">
    <source>
        <dbReference type="EMBL" id="CAK9206085.1"/>
    </source>
</evidence>
<reference evidence="3" key="1">
    <citation type="submission" date="2024-02" db="EMBL/GenBank/DDBJ databases">
        <authorList>
            <consortium name="ELIXIR-Norway"/>
            <consortium name="Elixir Norway"/>
        </authorList>
    </citation>
    <scope>NUCLEOTIDE SEQUENCE</scope>
</reference>
<feature type="region of interest" description="Disordered" evidence="1">
    <location>
        <begin position="127"/>
        <end position="157"/>
    </location>
</feature>
<dbReference type="PANTHER" id="PTHR33494">
    <property type="entry name" value="OS02G0793800 PROTEIN"/>
    <property type="match status" value="1"/>
</dbReference>